<feature type="compositionally biased region" description="Low complexity" evidence="1">
    <location>
        <begin position="33"/>
        <end position="46"/>
    </location>
</feature>
<evidence type="ECO:0000313" key="2">
    <source>
        <dbReference type="EMBL" id="KWX04316.1"/>
    </source>
</evidence>
<proteinExistence type="predicted"/>
<evidence type="ECO:0000256" key="1">
    <source>
        <dbReference type="SAM" id="MobiDB-lite"/>
    </source>
</evidence>
<reference evidence="2 3" key="1">
    <citation type="submission" date="2015-02" db="EMBL/GenBank/DDBJ databases">
        <title>Physiological reanalysis, assessment of diazotrophy, and genome sequences of multiple isolates of Streptomyces thermoautotrophicus.</title>
        <authorList>
            <person name="MacKellar D.C."/>
            <person name="Lieber L."/>
            <person name="Norman J."/>
            <person name="Bolger A."/>
            <person name="Tobin C."/>
            <person name="Murray J.W."/>
            <person name="Prell J."/>
        </authorList>
    </citation>
    <scope>NUCLEOTIDE SEQUENCE [LARGE SCALE GENOMIC DNA]</scope>
    <source>
        <strain evidence="2 3">UBT1</strain>
    </source>
</reference>
<comment type="caution">
    <text evidence="2">The sequence shown here is derived from an EMBL/GenBank/DDBJ whole genome shotgun (WGS) entry which is preliminary data.</text>
</comment>
<protein>
    <submittedName>
        <fullName evidence="2">Uncharacterized protein</fullName>
    </submittedName>
</protein>
<evidence type="ECO:0000313" key="3">
    <source>
        <dbReference type="Proteomes" id="UP000070659"/>
    </source>
</evidence>
<accession>A0A132N2T9</accession>
<name>A0A132N2T9_9ACTN</name>
<dbReference type="AlphaFoldDB" id="A0A132N2T9"/>
<gene>
    <name evidence="2" type="ORF">TH66_06760</name>
</gene>
<sequence>MPRGSRLGADAQPASRHAALGGSTRGAGARQLAGTSATPTLSATASNGPVRDIQMCSLRGCGNAGAVRIA</sequence>
<dbReference type="Proteomes" id="UP000070659">
    <property type="component" value="Unassembled WGS sequence"/>
</dbReference>
<dbReference type="PATRIC" id="fig|1469144.8.peg.3706"/>
<organism evidence="2 3">
    <name type="scientific">Carbonactinospora thermoautotrophica</name>
    <dbReference type="NCBI Taxonomy" id="1469144"/>
    <lineage>
        <taxon>Bacteria</taxon>
        <taxon>Bacillati</taxon>
        <taxon>Actinomycetota</taxon>
        <taxon>Actinomycetes</taxon>
        <taxon>Kitasatosporales</taxon>
        <taxon>Carbonactinosporaceae</taxon>
        <taxon>Carbonactinospora</taxon>
    </lineage>
</organism>
<feature type="region of interest" description="Disordered" evidence="1">
    <location>
        <begin position="1"/>
        <end position="49"/>
    </location>
</feature>
<dbReference type="EMBL" id="JYIJ01000015">
    <property type="protein sequence ID" value="KWX04316.1"/>
    <property type="molecule type" value="Genomic_DNA"/>
</dbReference>